<keyword evidence="2" id="KW-1185">Reference proteome</keyword>
<dbReference type="AlphaFoldDB" id="A0A9E8NBT1"/>
<protein>
    <submittedName>
        <fullName evidence="1">Uncharacterized protein</fullName>
    </submittedName>
</protein>
<dbReference type="KEGG" id="dpf:ON006_07320"/>
<evidence type="ECO:0000313" key="2">
    <source>
        <dbReference type="Proteomes" id="UP001164653"/>
    </source>
</evidence>
<gene>
    <name evidence="1" type="ORF">ON006_07320</name>
</gene>
<evidence type="ECO:0000313" key="1">
    <source>
        <dbReference type="EMBL" id="WAC13759.1"/>
    </source>
</evidence>
<dbReference type="Proteomes" id="UP001164653">
    <property type="component" value="Chromosome"/>
</dbReference>
<dbReference type="RefSeq" id="WP_244819133.1">
    <property type="nucleotide sequence ID" value="NZ_CP112998.1"/>
</dbReference>
<sequence>MKLQLIKTIGSPVSGKDQSIWISAKDKSFYITDRWKVVRIDPSENFEIRVISETADQEDAYQMKGIYDKRLPDPLYDEISAGGIAGFKLLSKTDYDSIDSPAGSASFLEMANRYGPIDRNLPLLAHNASIVTFGNKSLWMERMEGNALISIDTVKTKGKAPVHAHLHPNLNLIVYGTNYGEIYGQYFNENSFGKAIKIDNLQKPCYQTGFTQDGEYLIVCGMGYVKLYIEKAGTYSEISTIQTSARSFEILENYLILNKGMHGMDVFLIGDKPEKKGSLELPFAIDRMICHQPERLMLLTSNPHGEIAFVKLTDQ</sequence>
<proteinExistence type="predicted"/>
<reference evidence="1" key="1">
    <citation type="submission" date="2022-11" db="EMBL/GenBank/DDBJ databases">
        <title>Dyadobacter pollutisoli sp. nov., isolated from plastic dumped soil.</title>
        <authorList>
            <person name="Kim J.M."/>
            <person name="Kim K.R."/>
            <person name="Lee J.K."/>
            <person name="Hao L."/>
            <person name="Jeon C.O."/>
        </authorList>
    </citation>
    <scope>NUCLEOTIDE SEQUENCE</scope>
    <source>
        <strain evidence="1">U1</strain>
    </source>
</reference>
<dbReference type="EMBL" id="CP112998">
    <property type="protein sequence ID" value="WAC13759.1"/>
    <property type="molecule type" value="Genomic_DNA"/>
</dbReference>
<accession>A0A9E8NBT1</accession>
<organism evidence="1 2">
    <name type="scientific">Dyadobacter pollutisoli</name>
    <dbReference type="NCBI Taxonomy" id="2910158"/>
    <lineage>
        <taxon>Bacteria</taxon>
        <taxon>Pseudomonadati</taxon>
        <taxon>Bacteroidota</taxon>
        <taxon>Cytophagia</taxon>
        <taxon>Cytophagales</taxon>
        <taxon>Spirosomataceae</taxon>
        <taxon>Dyadobacter</taxon>
    </lineage>
</organism>
<name>A0A9E8NBT1_9BACT</name>